<dbReference type="PANTHER" id="PTHR47174">
    <property type="entry name" value="BRIDGING INTEGRATOR 3"/>
    <property type="match status" value="1"/>
</dbReference>
<dbReference type="STRING" id="50429.A0A2B4RK34"/>
<dbReference type="GO" id="GO:0051666">
    <property type="term" value="P:actin cortical patch localization"/>
    <property type="evidence" value="ECO:0007669"/>
    <property type="project" value="InterPro"/>
</dbReference>
<comment type="subcellular location">
    <subcellularLocation>
        <location evidence="1">Cytoplasm</location>
        <location evidence="1">Cytoskeleton</location>
    </subcellularLocation>
</comment>
<dbReference type="InterPro" id="IPR027267">
    <property type="entry name" value="AH/BAR_dom_sf"/>
</dbReference>
<dbReference type="SMART" id="SM00721">
    <property type="entry name" value="BAR"/>
    <property type="match status" value="1"/>
</dbReference>
<evidence type="ECO:0000313" key="13">
    <source>
        <dbReference type="Proteomes" id="UP000225706"/>
    </source>
</evidence>
<gene>
    <name evidence="12" type="primary">bin3</name>
    <name evidence="12" type="ORF">AWC38_SpisGene17657</name>
</gene>
<reference evidence="13" key="1">
    <citation type="journal article" date="2017" name="bioRxiv">
        <title>Comparative analysis of the genomes of Stylophora pistillata and Acropora digitifera provides evidence for extensive differences between species of corals.</title>
        <authorList>
            <person name="Voolstra C.R."/>
            <person name="Li Y."/>
            <person name="Liew Y.J."/>
            <person name="Baumgarten S."/>
            <person name="Zoccola D."/>
            <person name="Flot J.-F."/>
            <person name="Tambutte S."/>
            <person name="Allemand D."/>
            <person name="Aranda M."/>
        </authorList>
    </citation>
    <scope>NUCLEOTIDE SEQUENCE [LARGE SCALE GENOMIC DNA]</scope>
</reference>
<dbReference type="GO" id="GO:0005737">
    <property type="term" value="C:cytoplasm"/>
    <property type="evidence" value="ECO:0007669"/>
    <property type="project" value="InterPro"/>
</dbReference>
<evidence type="ECO:0000256" key="4">
    <source>
        <dbReference type="ARBA" id="ARBA00023054"/>
    </source>
</evidence>
<sequence length="251" mass="28615">MSWNPFKKAKPSAKQTGDREFEREVARFNQLEGATKKIYKDTRKHGDALAALSKSELRIYQDLAASPVSQEEMFGEPIQDCTACAERLDELRQELAVRNQKTVTDPMKKFSGVFPSVNAAIKRRDQALQDYQKYQAKVLKLQEREKTPQNQVKLDANNQALAAAKLDYEKQNAVMLEDLPQLIDGRTDYFEPSFEAMIRSGASYYSQASQVLSDLTNKLGWKKEELSDEDRQQQLQQKLAEIKSLSIVEDG</sequence>
<dbReference type="GO" id="GO:0051301">
    <property type="term" value="P:cell division"/>
    <property type="evidence" value="ECO:0007669"/>
    <property type="project" value="UniProtKB-KW"/>
</dbReference>
<keyword evidence="3" id="KW-0132">Cell division</keyword>
<keyword evidence="2" id="KW-0963">Cytoplasm</keyword>
<evidence type="ECO:0000259" key="11">
    <source>
        <dbReference type="PROSITE" id="PS51021"/>
    </source>
</evidence>
<keyword evidence="4 9" id="KW-0175">Coiled coil</keyword>
<dbReference type="GO" id="GO:0008289">
    <property type="term" value="F:lipid binding"/>
    <property type="evidence" value="ECO:0007669"/>
    <property type="project" value="TreeGrafter"/>
</dbReference>
<evidence type="ECO:0000256" key="10">
    <source>
        <dbReference type="SAM" id="MobiDB-lite"/>
    </source>
</evidence>
<evidence type="ECO:0000256" key="1">
    <source>
        <dbReference type="ARBA" id="ARBA00004245"/>
    </source>
</evidence>
<evidence type="ECO:0000256" key="6">
    <source>
        <dbReference type="ARBA" id="ARBA00023212"/>
    </source>
</evidence>
<feature type="region of interest" description="Disordered" evidence="10">
    <location>
        <begin position="1"/>
        <end position="21"/>
    </location>
</feature>
<dbReference type="InterPro" id="IPR004148">
    <property type="entry name" value="BAR_dom"/>
</dbReference>
<evidence type="ECO:0000256" key="5">
    <source>
        <dbReference type="ARBA" id="ARBA00023210"/>
    </source>
</evidence>
<dbReference type="OrthoDB" id="446293at2759"/>
<evidence type="ECO:0000256" key="8">
    <source>
        <dbReference type="ARBA" id="ARBA00059510"/>
    </source>
</evidence>
<dbReference type="Gene3D" id="1.20.1270.60">
    <property type="entry name" value="Arfaptin homology (AH) domain/BAR domain"/>
    <property type="match status" value="1"/>
</dbReference>
<dbReference type="AlphaFoldDB" id="A0A2B4RK34"/>
<name>A0A2B4RK34_STYPI</name>
<proteinExistence type="predicted"/>
<dbReference type="GO" id="GO:0006897">
    <property type="term" value="P:endocytosis"/>
    <property type="evidence" value="ECO:0007669"/>
    <property type="project" value="InterPro"/>
</dbReference>
<keyword evidence="7" id="KW-0131">Cell cycle</keyword>
<feature type="domain" description="BAR" evidence="11">
    <location>
        <begin position="6"/>
        <end position="228"/>
    </location>
</feature>
<dbReference type="FunFam" id="1.20.1270.60:FF:000028">
    <property type="entry name" value="Bridging integrator 3 homolog"/>
    <property type="match status" value="1"/>
</dbReference>
<dbReference type="Proteomes" id="UP000225706">
    <property type="component" value="Unassembled WGS sequence"/>
</dbReference>
<organism evidence="12 13">
    <name type="scientific">Stylophora pistillata</name>
    <name type="common">Smooth cauliflower coral</name>
    <dbReference type="NCBI Taxonomy" id="50429"/>
    <lineage>
        <taxon>Eukaryota</taxon>
        <taxon>Metazoa</taxon>
        <taxon>Cnidaria</taxon>
        <taxon>Anthozoa</taxon>
        <taxon>Hexacorallia</taxon>
        <taxon>Scleractinia</taxon>
        <taxon>Astrocoeniina</taxon>
        <taxon>Pocilloporidae</taxon>
        <taxon>Stylophora</taxon>
    </lineage>
</organism>
<evidence type="ECO:0000256" key="3">
    <source>
        <dbReference type="ARBA" id="ARBA00022618"/>
    </source>
</evidence>
<keyword evidence="6" id="KW-0206">Cytoskeleton</keyword>
<dbReference type="GO" id="GO:0097320">
    <property type="term" value="P:plasma membrane tubulation"/>
    <property type="evidence" value="ECO:0007669"/>
    <property type="project" value="TreeGrafter"/>
</dbReference>
<dbReference type="InterPro" id="IPR046982">
    <property type="entry name" value="BIN3/RVS161-like"/>
</dbReference>
<feature type="coiled-coil region" evidence="9">
    <location>
        <begin position="117"/>
        <end position="144"/>
    </location>
</feature>
<dbReference type="Pfam" id="PF03114">
    <property type="entry name" value="BAR"/>
    <property type="match status" value="1"/>
</dbReference>
<dbReference type="PANTHER" id="PTHR47174:SF3">
    <property type="entry name" value="BRIDGING INTEGRATOR 3"/>
    <property type="match status" value="1"/>
</dbReference>
<dbReference type="PROSITE" id="PS51021">
    <property type="entry name" value="BAR"/>
    <property type="match status" value="1"/>
</dbReference>
<dbReference type="SUPFAM" id="SSF103657">
    <property type="entry name" value="BAR/IMD domain-like"/>
    <property type="match status" value="1"/>
</dbReference>
<keyword evidence="5" id="KW-0717">Septation</keyword>
<comment type="function">
    <text evidence="8">Involved in cytokinesis and septation where it has a role in the localization of F-actin.</text>
</comment>
<dbReference type="EMBL" id="LSMT01000437">
    <property type="protein sequence ID" value="PFX17981.1"/>
    <property type="molecule type" value="Genomic_DNA"/>
</dbReference>
<evidence type="ECO:0000313" key="12">
    <source>
        <dbReference type="EMBL" id="PFX17981.1"/>
    </source>
</evidence>
<protein>
    <submittedName>
        <fullName evidence="12">Bridging integrator 3-like</fullName>
    </submittedName>
</protein>
<comment type="caution">
    <text evidence="12">The sequence shown here is derived from an EMBL/GenBank/DDBJ whole genome shotgun (WGS) entry which is preliminary data.</text>
</comment>
<dbReference type="GO" id="GO:0015629">
    <property type="term" value="C:actin cytoskeleton"/>
    <property type="evidence" value="ECO:0007669"/>
    <property type="project" value="TreeGrafter"/>
</dbReference>
<evidence type="ECO:0000256" key="9">
    <source>
        <dbReference type="SAM" id="Coils"/>
    </source>
</evidence>
<accession>A0A2B4RK34</accession>
<evidence type="ECO:0000256" key="2">
    <source>
        <dbReference type="ARBA" id="ARBA00022490"/>
    </source>
</evidence>
<evidence type="ECO:0000256" key="7">
    <source>
        <dbReference type="ARBA" id="ARBA00023306"/>
    </source>
</evidence>
<keyword evidence="13" id="KW-1185">Reference proteome</keyword>